<feature type="domain" description="Cadherin" evidence="15">
    <location>
        <begin position="1631"/>
        <end position="1743"/>
    </location>
</feature>
<feature type="domain" description="Cadherin" evidence="15">
    <location>
        <begin position="3098"/>
        <end position="3203"/>
    </location>
</feature>
<organism evidence="16 17">
    <name type="scientific">Diploscapter pachys</name>
    <dbReference type="NCBI Taxonomy" id="2018661"/>
    <lineage>
        <taxon>Eukaryota</taxon>
        <taxon>Metazoa</taxon>
        <taxon>Ecdysozoa</taxon>
        <taxon>Nematoda</taxon>
        <taxon>Chromadorea</taxon>
        <taxon>Rhabditida</taxon>
        <taxon>Rhabditina</taxon>
        <taxon>Rhabditomorpha</taxon>
        <taxon>Rhabditoidea</taxon>
        <taxon>Rhabditidae</taxon>
        <taxon>Diploscapter</taxon>
    </lineage>
</organism>
<feature type="domain" description="Cadherin" evidence="15">
    <location>
        <begin position="2995"/>
        <end position="3097"/>
    </location>
</feature>
<dbReference type="CDD" id="cd11304">
    <property type="entry name" value="Cadherin_repeat"/>
    <property type="match status" value="29"/>
</dbReference>
<feature type="domain" description="Cadherin" evidence="15">
    <location>
        <begin position="1133"/>
        <end position="1214"/>
    </location>
</feature>
<evidence type="ECO:0000256" key="12">
    <source>
        <dbReference type="ARBA" id="ARBA00023180"/>
    </source>
</evidence>
<dbReference type="GO" id="GO:0007163">
    <property type="term" value="P:establishment or maintenance of cell polarity"/>
    <property type="evidence" value="ECO:0007669"/>
    <property type="project" value="UniProtKB-ARBA"/>
</dbReference>
<dbReference type="GO" id="GO:0005886">
    <property type="term" value="C:plasma membrane"/>
    <property type="evidence" value="ECO:0007669"/>
    <property type="project" value="UniProtKB-SubCell"/>
</dbReference>
<dbReference type="GO" id="GO:0005911">
    <property type="term" value="C:cell-cell junction"/>
    <property type="evidence" value="ECO:0007669"/>
    <property type="project" value="TreeGrafter"/>
</dbReference>
<feature type="region of interest" description="Disordered" evidence="14">
    <location>
        <begin position="3470"/>
        <end position="3489"/>
    </location>
</feature>
<keyword evidence="12" id="KW-0325">Glycoprotein</keyword>
<dbReference type="FunFam" id="2.60.40.60:FF:000015">
    <property type="entry name" value="FAT atypical cadherin 1"/>
    <property type="match status" value="1"/>
</dbReference>
<dbReference type="FunFam" id="2.60.40.60:FF:000037">
    <property type="entry name" value="FAT atypical cadherin 1"/>
    <property type="match status" value="2"/>
</dbReference>
<keyword evidence="8" id="KW-0130">Cell adhesion</keyword>
<accession>A0A2A2L2E1</accession>
<dbReference type="GO" id="GO:0030855">
    <property type="term" value="P:epithelial cell differentiation"/>
    <property type="evidence" value="ECO:0007669"/>
    <property type="project" value="UniProtKB-ARBA"/>
</dbReference>
<dbReference type="InterPro" id="IPR002126">
    <property type="entry name" value="Cadherin-like_dom"/>
</dbReference>
<evidence type="ECO:0000256" key="14">
    <source>
        <dbReference type="SAM" id="MobiDB-lite"/>
    </source>
</evidence>
<feature type="domain" description="Cadherin" evidence="15">
    <location>
        <begin position="1009"/>
        <end position="1116"/>
    </location>
</feature>
<evidence type="ECO:0000256" key="5">
    <source>
        <dbReference type="ARBA" id="ARBA00022729"/>
    </source>
</evidence>
<dbReference type="PANTHER" id="PTHR24025:SF31">
    <property type="entry name" value="NEURAL-CADHERIN"/>
    <property type="match status" value="1"/>
</dbReference>
<keyword evidence="7 13" id="KW-0106">Calcium</keyword>
<feature type="domain" description="Cadherin" evidence="15">
    <location>
        <begin position="2792"/>
        <end position="2886"/>
    </location>
</feature>
<dbReference type="Pfam" id="PF00028">
    <property type="entry name" value="Cadherin"/>
    <property type="match status" value="19"/>
</dbReference>
<proteinExistence type="predicted"/>
<feature type="domain" description="Cadherin" evidence="15">
    <location>
        <begin position="2123"/>
        <end position="2220"/>
    </location>
</feature>
<keyword evidence="4" id="KW-0812">Transmembrane</keyword>
<evidence type="ECO:0000259" key="15">
    <source>
        <dbReference type="PROSITE" id="PS50268"/>
    </source>
</evidence>
<feature type="domain" description="Cadherin" evidence="15">
    <location>
        <begin position="2887"/>
        <end position="2994"/>
    </location>
</feature>
<dbReference type="GO" id="GO:0005509">
    <property type="term" value="F:calcium ion binding"/>
    <property type="evidence" value="ECO:0007669"/>
    <property type="project" value="UniProtKB-UniRule"/>
</dbReference>
<keyword evidence="17" id="KW-1185">Reference proteome</keyword>
<feature type="domain" description="Cadherin" evidence="15">
    <location>
        <begin position="1923"/>
        <end position="2020"/>
    </location>
</feature>
<dbReference type="SUPFAM" id="SSF49313">
    <property type="entry name" value="Cadherin-like"/>
    <property type="match status" value="32"/>
</dbReference>
<name>A0A2A2L2E1_9BILA</name>
<dbReference type="PROSITE" id="PS00232">
    <property type="entry name" value="CADHERIN_1"/>
    <property type="match status" value="9"/>
</dbReference>
<gene>
    <name evidence="16" type="ORF">WR25_16722</name>
</gene>
<feature type="domain" description="Cadherin" evidence="15">
    <location>
        <begin position="1443"/>
        <end position="1534"/>
    </location>
</feature>
<dbReference type="EMBL" id="LIAE01007287">
    <property type="protein sequence ID" value="PAV80315.1"/>
    <property type="molecule type" value="Genomic_DNA"/>
</dbReference>
<dbReference type="PRINTS" id="PR00205">
    <property type="entry name" value="CADHERIN"/>
</dbReference>
<feature type="domain" description="Cadherin" evidence="15">
    <location>
        <begin position="588"/>
        <end position="693"/>
    </location>
</feature>
<feature type="domain" description="Cadherin" evidence="15">
    <location>
        <begin position="2381"/>
        <end position="2484"/>
    </location>
</feature>
<evidence type="ECO:0000256" key="7">
    <source>
        <dbReference type="ARBA" id="ARBA00022837"/>
    </source>
</evidence>
<comment type="caution">
    <text evidence="16">The sequence shown here is derived from an EMBL/GenBank/DDBJ whole genome shotgun (WGS) entry which is preliminary data.</text>
</comment>
<feature type="domain" description="Cadherin" evidence="15">
    <location>
        <begin position="694"/>
        <end position="797"/>
    </location>
</feature>
<dbReference type="STRING" id="2018661.A0A2A2L2E1"/>
<feature type="domain" description="Cadherin" evidence="15">
    <location>
        <begin position="2585"/>
        <end position="2685"/>
    </location>
</feature>
<feature type="domain" description="Cadherin" evidence="15">
    <location>
        <begin position="477"/>
        <end position="587"/>
    </location>
</feature>
<feature type="domain" description="Cadherin" evidence="15">
    <location>
        <begin position="3302"/>
        <end position="3438"/>
    </location>
</feature>
<evidence type="ECO:0000256" key="11">
    <source>
        <dbReference type="ARBA" id="ARBA00023157"/>
    </source>
</evidence>
<evidence type="ECO:0000256" key="2">
    <source>
        <dbReference type="ARBA" id="ARBA00022475"/>
    </source>
</evidence>
<dbReference type="InterPro" id="IPR020894">
    <property type="entry name" value="Cadherin_CS"/>
</dbReference>
<feature type="domain" description="Cadherin" evidence="15">
    <location>
        <begin position="1224"/>
        <end position="1324"/>
    </location>
</feature>
<evidence type="ECO:0000256" key="10">
    <source>
        <dbReference type="ARBA" id="ARBA00023136"/>
    </source>
</evidence>
<dbReference type="PANTHER" id="PTHR24025">
    <property type="entry name" value="DESMOGLEIN FAMILY MEMBER"/>
    <property type="match status" value="1"/>
</dbReference>
<feature type="domain" description="Cadherin" evidence="15">
    <location>
        <begin position="1818"/>
        <end position="1922"/>
    </location>
</feature>
<dbReference type="GO" id="GO:0007411">
    <property type="term" value="P:axon guidance"/>
    <property type="evidence" value="ECO:0007669"/>
    <property type="project" value="UniProtKB-ARBA"/>
</dbReference>
<dbReference type="FunFam" id="2.60.40.60:FF:000005">
    <property type="entry name" value="Protocadherin 9"/>
    <property type="match status" value="1"/>
</dbReference>
<dbReference type="InterPro" id="IPR015919">
    <property type="entry name" value="Cadherin-like_sf"/>
</dbReference>
<keyword evidence="6" id="KW-0677">Repeat</keyword>
<keyword evidence="10" id="KW-0472">Membrane</keyword>
<dbReference type="PROSITE" id="PS50268">
    <property type="entry name" value="CADHERIN_2"/>
    <property type="match status" value="30"/>
</dbReference>
<dbReference type="InterPro" id="IPR050971">
    <property type="entry name" value="Cadherin-domain_protein"/>
</dbReference>
<dbReference type="OrthoDB" id="5855789at2759"/>
<dbReference type="FunFam" id="2.60.40.60:FF:000020">
    <property type="entry name" value="Dachsous cadherin-related 1b"/>
    <property type="match status" value="3"/>
</dbReference>
<dbReference type="SMART" id="SM00112">
    <property type="entry name" value="CA"/>
    <property type="match status" value="30"/>
</dbReference>
<evidence type="ECO:0000256" key="8">
    <source>
        <dbReference type="ARBA" id="ARBA00022889"/>
    </source>
</evidence>
<evidence type="ECO:0000256" key="3">
    <source>
        <dbReference type="ARBA" id="ARBA00022536"/>
    </source>
</evidence>
<feature type="compositionally biased region" description="Polar residues" evidence="14">
    <location>
        <begin position="3591"/>
        <end position="3601"/>
    </location>
</feature>
<keyword evidence="9" id="KW-1133">Transmembrane helix</keyword>
<keyword evidence="2" id="KW-1003">Cell membrane</keyword>
<protein>
    <recommendedName>
        <fullName evidence="15">Cadherin domain-containing protein</fullName>
    </recommendedName>
</protein>
<dbReference type="FunFam" id="2.60.40.60:FF:000064">
    <property type="entry name" value="FAT atypical cadherin 1"/>
    <property type="match status" value="1"/>
</dbReference>
<reference evidence="16 17" key="1">
    <citation type="journal article" date="2017" name="Curr. Biol.">
        <title>Genome architecture and evolution of a unichromosomal asexual nematode.</title>
        <authorList>
            <person name="Fradin H."/>
            <person name="Zegar C."/>
            <person name="Gutwein M."/>
            <person name="Lucas J."/>
            <person name="Kovtun M."/>
            <person name="Corcoran D."/>
            <person name="Baugh L.R."/>
            <person name="Kiontke K."/>
            <person name="Gunsalus K."/>
            <person name="Fitch D.H."/>
            <person name="Piano F."/>
        </authorList>
    </citation>
    <scope>NUCLEOTIDE SEQUENCE [LARGE SCALE GENOMIC DNA]</scope>
    <source>
        <strain evidence="16">PF1309</strain>
    </source>
</reference>
<dbReference type="GO" id="GO:0007156">
    <property type="term" value="P:homophilic cell adhesion via plasma membrane adhesion molecules"/>
    <property type="evidence" value="ECO:0007669"/>
    <property type="project" value="InterPro"/>
</dbReference>
<comment type="subcellular location">
    <subcellularLocation>
        <location evidence="1">Cell membrane</location>
        <topology evidence="1">Single-pass type I membrane protein</topology>
    </subcellularLocation>
</comment>
<evidence type="ECO:0000313" key="17">
    <source>
        <dbReference type="Proteomes" id="UP000218231"/>
    </source>
</evidence>
<evidence type="ECO:0000313" key="16">
    <source>
        <dbReference type="EMBL" id="PAV80315.1"/>
    </source>
</evidence>
<feature type="domain" description="Cadherin" evidence="15">
    <location>
        <begin position="360"/>
        <end position="465"/>
    </location>
</feature>
<dbReference type="Proteomes" id="UP000218231">
    <property type="component" value="Unassembled WGS sequence"/>
</dbReference>
<evidence type="ECO:0000256" key="4">
    <source>
        <dbReference type="ARBA" id="ARBA00022692"/>
    </source>
</evidence>
<feature type="domain" description="Cadherin" evidence="15">
    <location>
        <begin position="99"/>
        <end position="218"/>
    </location>
</feature>
<dbReference type="Gene3D" id="2.60.40.60">
    <property type="entry name" value="Cadherins"/>
    <property type="match status" value="32"/>
</dbReference>
<evidence type="ECO:0000256" key="9">
    <source>
        <dbReference type="ARBA" id="ARBA00022989"/>
    </source>
</evidence>
<evidence type="ECO:0000256" key="1">
    <source>
        <dbReference type="ARBA" id="ARBA00004251"/>
    </source>
</evidence>
<feature type="domain" description="Cadherin" evidence="15">
    <location>
        <begin position="2021"/>
        <end position="2122"/>
    </location>
</feature>
<feature type="domain" description="Cadherin" evidence="15">
    <location>
        <begin position="1535"/>
        <end position="1630"/>
    </location>
</feature>
<feature type="domain" description="Cadherin" evidence="15">
    <location>
        <begin position="1325"/>
        <end position="1430"/>
    </location>
</feature>
<feature type="region of interest" description="Disordered" evidence="14">
    <location>
        <begin position="3586"/>
        <end position="3612"/>
    </location>
</feature>
<feature type="domain" description="Cadherin" evidence="15">
    <location>
        <begin position="906"/>
        <end position="1013"/>
    </location>
</feature>
<keyword evidence="11" id="KW-1015">Disulfide bond</keyword>
<sequence length="3612" mass="399244">MLKDRASQIKLIQENRIVGKRLESSNNHLLKRICDAGREEPVPTQPTCIVYSDKLSINRLSRVRLKTSLLVFLLICYFTPGLSKRRIREDNKDESFAFTSSLYNVSLEENSNGLRFAVSKDAIRVGVPLLDPKSTVRFKIAEGDRNHFFKAHSRQVGDFVFLRIRQREKQNVPLNRELKDSYEFLVKAICKRPDSSNLETTTTVRLTVVDRNDASPMFTLLTDKYETTVSDQIPPFTDIIQVEASDADIGLNGQVYYSFANRTSDFTVDPVTGWIRNIKPLRAGTYELKAKAEDRTSRLFYYDENQIQSFWTADVSVPGYLIPEGTNVTVTAGSELGRDKNTTATIRIEQVEKHYNISFGQSRISLSIEESAVEGQVVGQIQAEVTNQNDAKGLRYYLEPLDANSTVPFKLGEETGVLRVSGKLDFEQQREYQFNVLAKLRGFGQMASVLVEVFVEDSNDHSPVFAAKWTRQGPLPIAQDTSVGTVLLKIDAIDKDFGDNGKVGYKLSSNQKLPFQINIDSGEIILTTPIPKTENEWRFSVWAIDWGKPLPRSSILNLVFYRNGTKMPSKPRPVVVPEPKNSYAPKFEDFPNTVELPEDAQVGTIAARIRANDGDVGYSGAVRYATTHELFAVHPETGIVTVAASLKGLLKRGEESTKINVEITASDLGQPRLQAKKNLEITIKDVNDHAPEFEKPWYRMHVSEDAKVGTVLLQVAATDEDSGEGGRIGYRLASIEDSHIEIVEKSGKVKLIKALDREAEDVMRYTVVAFDYGIPQRMSFVNLTIEVDDVNDNPPMCLERVTKFRIPEDFPDGGLVGCLAAKDADIGANGRIRFDVSQKEPVPFKIDHHTGCIFVHSNEPLDYQRKHTYNLTIDVSDNAESVLSTSCEVVIDLIDVDQNINSPEFDDVAHEASVYENQPVGTEVYTVTASDPDDKDEVLRYSIIGGDGMGYFTIDAKGTIRTSAVLDREEQAKYWLTIEASDSSIRPLTAVLHVFVRVLDKNDHRPQANQPAYYAQVKENSPANVVIVKVEASDGDDVLGTEKLTYKLHKGDPQSFFRVDQNSGYVTTSGSRKLDREKQKEHELWIQICDSGEPQLCSSVPIFVEVLDINDNPPVFSQPIHHQNVPSNFRGQLGRIFATDSDDGENARLFYNITEGDVRFTINEDGMISTSEELGGDEVYPLTVQATDKGSPAQFAQNRLILTATSRPVKKPGTKNRKPEIIGKEADYRIPISDADKVGDTVGMLEAKDEDGDPMWWSIVSGNLNETFSIRSESGSLQLAKPIENLPLNVQEIVLTVKVTDLEEEDTAKVIIQLSRSPTQRPKFSSPAYETTVAESTAIGSQIFTIKAETQNVGLNTKPIIYGIYSVEDTAMENKLRIEPSTGNVLVMESLDFEACREIRMIVFARQGQLTSYANLVVTITDENDNAPRFLRKDTVVRAPIFAPIGSVIATVVAHDQDTGPYGVVRYSIVSGNELGYYSLNAVSGEITVAKSLRDQFGESILTIRATDSGKYPLSDTTTVRISVAADDVERIRFSRQIYHKSVRQSTPIGSTLLVVSTEPNGPAIYSVQKPCPYFEIHSLSGAITLTKWLTSERAKSVSCTVQAKTRQGASDTAKIVLKIVNTNQHPPIFVDQIYRASIRENAAPGSLALQPDNSPLIVSAIDKDSGPNALIGYRLLHPSEPYFTTDFLSGTIRSRKPLDYEKSKEWRFYVQASDMGVPSKSSPSPALIIVTVLDENDNPPKFEKSEYSEKVLIPTAKDVVVARPTAIDEDTVGRLRYYLKKTDGYKEMSKLFNVNVTTGEVTVATDDMKAYKEKAFPFSEFTASVKENTTYKSGEPLIAVTAVGAKDGSAVTYRLLNEHDAFILHQGTGLLALSGIPIDREKESQIRLVIQAQCHQDLELMIAQTVIVVNVEDVNDNAPTFINLPYSSVISLDSKDGDKVLSIRAIDKDTGPNGKVVYEAPNLPNAFKLGKDGKITVNGKLGKPEIYEFEVTAKDEGNPSQSATETVKIEIVAKDQPVFSSTLYKSQIHETAPKGTVVVSLKAKSADEGFIVYVIEDGNEKNAFNINLETGQITVAGGLDRKEVPEYNLTVTATDVTKQNLETKTFVNIKVTSPSDARPTFKEALKLVKIPESTPTGSFVAQFETESAEEVSYSLKGADSGDFSIDAELGTVKVEKPLDFEKKKRYSITVIATGAEQQLMSEAKLVVELTDVNDEPPIFTNPFSTAQLIDTAKEGQFIAIMSVTDEDTVSSLATGQRLLYSIIDGDETLFDVHRASGEVTTLRALEDDDVIEKQKVLNVSVSDGVYTAYGQLRVEIKISGAWPVRIDKQSGRIHPKVVLDYHENPVYRIPLQVEDSLGRRAFSTLTLHVLDENDSPPAFVHSKYSCSVSAAAKEGDAVLMVSATDEDQGDQLEYTMMGEEAVTKAFKVHPKQGTVTVNGKLESYVGQTVTFLVKATDTGNPPHHATAEVAITVVSADVPVPRFSNHHYLFVVPEDAQVGTIIGKLQQVEHEIDQAHFSVVDSSTDLPFSIEKHSGKIIVRQALDREQKAEWRFVVRADGPMETFATSMVTVRVSDVDDNAPQFVGSYEKISISEDAPIGTSVVVFSATDKDRAPGGSIKFSLLEKVDSLKMDPDSGWLIVNGNLDRETTPFYQLTAKAEDEGGLFSTLKFKLHINDANDEPPVFDEKNYRVSLNPAETTIGQTIARVIVTDKDLPPNNQSQLFISRGNEDGLFKIDGQGRVTVQKSLENPENRTKTFNLMLLAFDGVHSTTSNMKIDVLPAPLHECPLEQTIVRVLESTTKDAVIQKANDSLGGIRMHYQLVTTEILPFAIDPKSGDVKATGVLDREKRERYDFVRLTTSKSPSFECHERVVVILEDVNDEPPVFTKKTYDVTIKENQPATKDEKRVVLRVEAVDKDSGDYGRVKYALQDGHGVFEIDENSGVILAIAPLDRETRAEYTLHVLASDSDPVKPKTAKTTVKISVADQNDNPPVFERKEYALQVMESESIGYSLLTAKAVGGDEGEKIVYRLKEGKQNKRVKLDEKTGVLTLAEGLDFEKEQKIELVVIATDDGQPPLSSEAKINIEILDENDNLPVFAKPSYKAEILENSKIGTKVTKLEAIDKDSEHYGTVSYELKVGKSDAKLPFSIDEQGWLTVSGPIDREKKDNYSFSVVAKDGGKPSQTAEAQVEVKVTDENDNAPVFASCNMTAVVQEGVQPGHRLLTVSVKDADGPEFAGPIKLEVKGDGAKAFVFDGAGNLHTSTRLSHAKKQRFLLTIVATDKGGKSSDCPLTVFVKEESKHPPVITPLHVQLNTLKGEFIGGKIGDIQALDEDKKDMLRYAYVEGSTVGPIPLDEKGGQMLSPFGTARPPHEFRIDPETGSVWAAGGIEEGLHAFNVSVTDGKYSSVSYVQVTVTKINEDLMEHAVAIRLNGVSTDEFFSKHERLFRTVVARHLNVRPNDVILLSVQSRNSSNSDAPKRKTRKISDRSGKAASQDVEILFNVQRGGKRGLLKPDLVYHRLKSDFQSILEESHGLKYQLTTEVCTPGVCQVKTWFYFKKSIISIFREASAENGLNWTNPVRLSFRTVPPHSSHPTIKGSPSASVPRGGFEKTF</sequence>
<feature type="domain" description="Cadherin" evidence="15">
    <location>
        <begin position="221"/>
        <end position="359"/>
    </location>
</feature>
<evidence type="ECO:0000256" key="13">
    <source>
        <dbReference type="PROSITE-ProRule" id="PRU00043"/>
    </source>
</evidence>
<feature type="domain" description="Cadherin" evidence="15">
    <location>
        <begin position="2221"/>
        <end position="2380"/>
    </location>
</feature>
<dbReference type="FunFam" id="2.60.40.60:FF:000116">
    <property type="entry name" value="Dachsous cadherin-related 2"/>
    <property type="match status" value="1"/>
</dbReference>
<evidence type="ECO:0000256" key="6">
    <source>
        <dbReference type="ARBA" id="ARBA00022737"/>
    </source>
</evidence>
<feature type="domain" description="Cadherin" evidence="15">
    <location>
        <begin position="3204"/>
        <end position="3305"/>
    </location>
</feature>
<keyword evidence="3" id="KW-0245">EGF-like domain</keyword>
<keyword evidence="5" id="KW-0732">Signal</keyword>
<feature type="domain" description="Cadherin" evidence="15">
    <location>
        <begin position="2485"/>
        <end position="2584"/>
    </location>
</feature>
<dbReference type="FunFam" id="2.60.40.60:FF:000013">
    <property type="entry name" value="Cadherin EGF LAG seven-pass G-type receptor"/>
    <property type="match status" value="1"/>
</dbReference>
<dbReference type="FunFam" id="2.60.40.60:FF:000021">
    <property type="entry name" value="FAT atypical cadherin 1"/>
    <property type="match status" value="1"/>
</dbReference>
<feature type="domain" description="Cadherin" evidence="15">
    <location>
        <begin position="2702"/>
        <end position="2790"/>
    </location>
</feature>
<feature type="domain" description="Cadherin" evidence="15">
    <location>
        <begin position="798"/>
        <end position="905"/>
    </location>
</feature>